<accession>F4H0A0</accession>
<evidence type="ECO:0000256" key="1">
    <source>
        <dbReference type="ARBA" id="ARBA00022679"/>
    </source>
</evidence>
<keyword evidence="5" id="KW-1185">Reference proteome</keyword>
<dbReference type="HOGENOM" id="CLU_1040889_0_0_11"/>
<evidence type="ECO:0000313" key="4">
    <source>
        <dbReference type="EMBL" id="AEE46147.1"/>
    </source>
</evidence>
<dbReference type="CDD" id="cd04301">
    <property type="entry name" value="NAT_SF"/>
    <property type="match status" value="1"/>
</dbReference>
<dbReference type="RefSeq" id="WP_013771173.1">
    <property type="nucleotide sequence ID" value="NC_015514.1"/>
</dbReference>
<dbReference type="STRING" id="590998.Celf_2017"/>
<protein>
    <submittedName>
        <fullName evidence="4">GCN5-related N-acetyltransferase</fullName>
    </submittedName>
</protein>
<dbReference type="eggNOG" id="COG0456">
    <property type="taxonomic scope" value="Bacteria"/>
</dbReference>
<name>F4H0A0_CELFA</name>
<dbReference type="PANTHER" id="PTHR43877:SF2">
    <property type="entry name" value="AMINOALKYLPHOSPHONATE N-ACETYLTRANSFERASE-RELATED"/>
    <property type="match status" value="1"/>
</dbReference>
<keyword evidence="1 4" id="KW-0808">Transferase</keyword>
<dbReference type="GO" id="GO:0016747">
    <property type="term" value="F:acyltransferase activity, transferring groups other than amino-acyl groups"/>
    <property type="evidence" value="ECO:0007669"/>
    <property type="project" value="InterPro"/>
</dbReference>
<organism evidence="4 5">
    <name type="scientific">Cellulomonas fimi (strain ATCC 484 / DSM 20113 / JCM 1341 / CCUG 24087 / LMG 16345 / NBRC 15513 / NCIMB 8980 / NCTC 7547 / NRS-133)</name>
    <dbReference type="NCBI Taxonomy" id="590998"/>
    <lineage>
        <taxon>Bacteria</taxon>
        <taxon>Bacillati</taxon>
        <taxon>Actinomycetota</taxon>
        <taxon>Actinomycetes</taxon>
        <taxon>Micrococcales</taxon>
        <taxon>Cellulomonadaceae</taxon>
        <taxon>Cellulomonas</taxon>
    </lineage>
</organism>
<proteinExistence type="predicted"/>
<dbReference type="InterPro" id="IPR000182">
    <property type="entry name" value="GNAT_dom"/>
</dbReference>
<dbReference type="InterPro" id="IPR016181">
    <property type="entry name" value="Acyl_CoA_acyltransferase"/>
</dbReference>
<dbReference type="PROSITE" id="PS51186">
    <property type="entry name" value="GNAT"/>
    <property type="match status" value="1"/>
</dbReference>
<dbReference type="EMBL" id="CP002666">
    <property type="protein sequence ID" value="AEE46147.1"/>
    <property type="molecule type" value="Genomic_DNA"/>
</dbReference>
<evidence type="ECO:0000256" key="2">
    <source>
        <dbReference type="ARBA" id="ARBA00023315"/>
    </source>
</evidence>
<dbReference type="AlphaFoldDB" id="F4H0A0"/>
<keyword evidence="2" id="KW-0012">Acyltransferase</keyword>
<reference evidence="4 5" key="1">
    <citation type="submission" date="2011-04" db="EMBL/GenBank/DDBJ databases">
        <title>Complete sequence of Cellulomonas fimi ATCC 484.</title>
        <authorList>
            <consortium name="US DOE Joint Genome Institute"/>
            <person name="Lucas S."/>
            <person name="Han J."/>
            <person name="Lapidus A."/>
            <person name="Cheng J.-F."/>
            <person name="Goodwin L."/>
            <person name="Pitluck S."/>
            <person name="Peters L."/>
            <person name="Chertkov O."/>
            <person name="Detter J.C."/>
            <person name="Han C."/>
            <person name="Tapia R."/>
            <person name="Land M."/>
            <person name="Hauser L."/>
            <person name="Kyrpides N."/>
            <person name="Ivanova N."/>
            <person name="Ovchinnikova G."/>
            <person name="Pagani I."/>
            <person name="Mead D."/>
            <person name="Brumm P."/>
            <person name="Woyke T."/>
        </authorList>
    </citation>
    <scope>NUCLEOTIDE SEQUENCE [LARGE SCALE GENOMIC DNA]</scope>
    <source>
        <strain evidence="5">ATCC 484 / DSM 20113 / JCM 1341 / NBRC 15513 / NCIMB 8980 / NCTC 7547</strain>
    </source>
</reference>
<gene>
    <name evidence="4" type="ordered locus">Celf_2017</name>
</gene>
<dbReference type="Gene3D" id="3.40.630.30">
    <property type="match status" value="1"/>
</dbReference>
<dbReference type="PANTHER" id="PTHR43877">
    <property type="entry name" value="AMINOALKYLPHOSPHONATE N-ACETYLTRANSFERASE-RELATED-RELATED"/>
    <property type="match status" value="1"/>
</dbReference>
<evidence type="ECO:0000313" key="5">
    <source>
        <dbReference type="Proteomes" id="UP000008460"/>
    </source>
</evidence>
<dbReference type="Proteomes" id="UP000008460">
    <property type="component" value="Chromosome"/>
</dbReference>
<dbReference type="SUPFAM" id="SSF55729">
    <property type="entry name" value="Acyl-CoA N-acyltransferases (Nat)"/>
    <property type="match status" value="1"/>
</dbReference>
<evidence type="ECO:0000259" key="3">
    <source>
        <dbReference type="PROSITE" id="PS51186"/>
    </source>
</evidence>
<sequence length="267" mass="28161">MTAVLDRLPARWRAARVLLGGDPRWYDAHVVGDDDAVLLAAPSGTGPSLFGLGDRRGVERLVAAAVRDRAHPDSLLGRAGFVDRARWMTVARDAVPGPAVLGPLGLQPFSTWDWMAADALPPRHPAEVLVRPLDRHAEADAIRACLAVANPRTSAGPDGPDEAGWWGVDGPDGLHGVVGATVRGGGRAPTSWHVHGLAVLPQESGRGLGTALTATVVRSALAAGAEFVSLGLYADNERARRVYERLGFRTELRAASYGPPEADRPAP</sequence>
<dbReference type="InterPro" id="IPR050832">
    <property type="entry name" value="Bact_Acetyltransf"/>
</dbReference>
<feature type="domain" description="N-acetyltransferase" evidence="3">
    <location>
        <begin position="128"/>
        <end position="267"/>
    </location>
</feature>
<dbReference type="KEGG" id="cfi:Celf_2017"/>
<dbReference type="Pfam" id="PF00583">
    <property type="entry name" value="Acetyltransf_1"/>
    <property type="match status" value="1"/>
</dbReference>